<feature type="transmembrane region" description="Helical" evidence="6">
    <location>
        <begin position="6"/>
        <end position="22"/>
    </location>
</feature>
<comment type="caution">
    <text evidence="7">The sequence shown here is derived from an EMBL/GenBank/DDBJ whole genome shotgun (WGS) entry which is preliminary data.</text>
</comment>
<feature type="transmembrane region" description="Helical" evidence="6">
    <location>
        <begin position="62"/>
        <end position="80"/>
    </location>
</feature>
<keyword evidence="5 6" id="KW-0472">Membrane</keyword>
<gene>
    <name evidence="7" type="ORF">PENCOP_c009G02601</name>
</gene>
<feature type="transmembrane region" description="Helical" evidence="6">
    <location>
        <begin position="176"/>
        <end position="198"/>
    </location>
</feature>
<evidence type="ECO:0000256" key="6">
    <source>
        <dbReference type="SAM" id="Phobius"/>
    </source>
</evidence>
<sequence length="260" mass="27978">MDFSISTSAYLLLASLPLLVLSEWKSRSYTGTGVFKMLSSVAFLSSPLLLPSTEWSDYRRLITIGLGFSMLGDFFLIPSHREFHGLKSKTPSDKPDPKGKVSISFQLGIVAFAAAHIAYTVAFLKDSSQTSWTAFATTFVATLAAAKWLGVIYPPPQSSLQTNVLDLDIAPDMKPVVSAYAVIIGVMFAAATATAPLVVPTDWFHSRALGAAMFVVSDLFVAKNAFGRNAAPRSRGCVAIFVGYALYFWAQMVIAGTVPA</sequence>
<feature type="transmembrane region" description="Helical" evidence="6">
    <location>
        <begin position="101"/>
        <end position="122"/>
    </location>
</feature>
<dbReference type="PANTHER" id="PTHR31885">
    <property type="entry name" value="GH04784P"/>
    <property type="match status" value="1"/>
</dbReference>
<dbReference type="GO" id="GO:0016020">
    <property type="term" value="C:membrane"/>
    <property type="evidence" value="ECO:0007669"/>
    <property type="project" value="UniProtKB-SubCell"/>
</dbReference>
<dbReference type="PANTHER" id="PTHR31885:SF6">
    <property type="entry name" value="GH04784P"/>
    <property type="match status" value="1"/>
</dbReference>
<organism evidence="7 8">
    <name type="scientific">Penicillium coprophilum</name>
    <dbReference type="NCBI Taxonomy" id="36646"/>
    <lineage>
        <taxon>Eukaryota</taxon>
        <taxon>Fungi</taxon>
        <taxon>Dikarya</taxon>
        <taxon>Ascomycota</taxon>
        <taxon>Pezizomycotina</taxon>
        <taxon>Eurotiomycetes</taxon>
        <taxon>Eurotiomycetidae</taxon>
        <taxon>Eurotiales</taxon>
        <taxon>Aspergillaceae</taxon>
        <taxon>Penicillium</taxon>
    </lineage>
</organism>
<evidence type="ECO:0000256" key="3">
    <source>
        <dbReference type="ARBA" id="ARBA00022692"/>
    </source>
</evidence>
<dbReference type="GO" id="GO:0016787">
    <property type="term" value="F:hydrolase activity"/>
    <property type="evidence" value="ECO:0007669"/>
    <property type="project" value="TreeGrafter"/>
</dbReference>
<feature type="transmembrane region" description="Helical" evidence="6">
    <location>
        <begin position="238"/>
        <end position="258"/>
    </location>
</feature>
<evidence type="ECO:0000256" key="1">
    <source>
        <dbReference type="ARBA" id="ARBA00004141"/>
    </source>
</evidence>
<dbReference type="Pfam" id="PF07947">
    <property type="entry name" value="YhhN"/>
    <property type="match status" value="1"/>
</dbReference>
<dbReference type="InterPro" id="IPR012506">
    <property type="entry name" value="TMEM86B-like"/>
</dbReference>
<feature type="transmembrane region" description="Helical" evidence="6">
    <location>
        <begin position="34"/>
        <end position="50"/>
    </location>
</feature>
<evidence type="ECO:0000256" key="5">
    <source>
        <dbReference type="ARBA" id="ARBA00023136"/>
    </source>
</evidence>
<name>A0A1V6UI72_9EURO</name>
<reference evidence="8" key="1">
    <citation type="journal article" date="2017" name="Nat. Microbiol.">
        <title>Global analysis of biosynthetic gene clusters reveals vast potential of secondary metabolite production in Penicillium species.</title>
        <authorList>
            <person name="Nielsen J.C."/>
            <person name="Grijseels S."/>
            <person name="Prigent S."/>
            <person name="Ji B."/>
            <person name="Dainat J."/>
            <person name="Nielsen K.F."/>
            <person name="Frisvad J.C."/>
            <person name="Workman M."/>
            <person name="Nielsen J."/>
        </authorList>
    </citation>
    <scope>NUCLEOTIDE SEQUENCE [LARGE SCALE GENOMIC DNA]</scope>
    <source>
        <strain evidence="8">IBT 31321</strain>
    </source>
</reference>
<dbReference type="STRING" id="36646.A0A1V6UI72"/>
<keyword evidence="3 6" id="KW-0812">Transmembrane</keyword>
<protein>
    <recommendedName>
        <fullName evidence="9">YhhN-like protein</fullName>
    </recommendedName>
</protein>
<evidence type="ECO:0000256" key="2">
    <source>
        <dbReference type="ARBA" id="ARBA00007375"/>
    </source>
</evidence>
<evidence type="ECO:0008006" key="9">
    <source>
        <dbReference type="Google" id="ProtNLM"/>
    </source>
</evidence>
<comment type="similarity">
    <text evidence="2">Belongs to the TMEM86 family.</text>
</comment>
<keyword evidence="8" id="KW-1185">Reference proteome</keyword>
<dbReference type="Proteomes" id="UP000191500">
    <property type="component" value="Unassembled WGS sequence"/>
</dbReference>
<evidence type="ECO:0000313" key="7">
    <source>
        <dbReference type="EMBL" id="OQE37703.1"/>
    </source>
</evidence>
<feature type="transmembrane region" description="Helical" evidence="6">
    <location>
        <begin position="134"/>
        <end position="155"/>
    </location>
</feature>
<evidence type="ECO:0000256" key="4">
    <source>
        <dbReference type="ARBA" id="ARBA00022989"/>
    </source>
</evidence>
<evidence type="ECO:0000313" key="8">
    <source>
        <dbReference type="Proteomes" id="UP000191500"/>
    </source>
</evidence>
<proteinExistence type="inferred from homology"/>
<comment type="subcellular location">
    <subcellularLocation>
        <location evidence="1">Membrane</location>
        <topology evidence="1">Multi-pass membrane protein</topology>
    </subcellularLocation>
</comment>
<dbReference type="AlphaFoldDB" id="A0A1V6UI72"/>
<dbReference type="EMBL" id="MDDG01000009">
    <property type="protein sequence ID" value="OQE37703.1"/>
    <property type="molecule type" value="Genomic_DNA"/>
</dbReference>
<keyword evidence="4 6" id="KW-1133">Transmembrane helix</keyword>
<feature type="transmembrane region" description="Helical" evidence="6">
    <location>
        <begin position="204"/>
        <end position="226"/>
    </location>
</feature>
<accession>A0A1V6UI72</accession>